<proteinExistence type="inferred from homology"/>
<accession>A0A7W8E985</accession>
<comment type="caution">
    <text evidence="3">The sequence shown here is derived from an EMBL/GenBank/DDBJ whole genome shotgun (WGS) entry which is preliminary data.</text>
</comment>
<dbReference type="Gene3D" id="3.20.20.380">
    <property type="entry name" value="Copper homeostasis (CutC) domain"/>
    <property type="match status" value="1"/>
</dbReference>
<comment type="caution">
    <text evidence="2">Once thought to be involved in copper homeostasis, experiments in E.coli have shown this is not the case.</text>
</comment>
<keyword evidence="2" id="KW-0963">Cytoplasm</keyword>
<dbReference type="AlphaFoldDB" id="A0A7W8E985"/>
<sequence length="248" mass="26689">MRKIVFELCAESIQACLAAREGGADRIELCSALSEGGLTPSHGLIRAAVLRSELPVHVLLRPRGGDFLYTEDEFNLMREDLSHARTLGATGFVLGILRADGTVDVERTRELVELAAPLEVTFHRAFDYTVSLEQALEDILGTGCRRILTSGGEPDVLAGAGKLAQLVQQAAGRIEIAVGGGLRIKDAIALARATGANHFHGSLRSSEASGMQHERNWVLEETDQFDGTSRFVVDVADVQAMIGNLRNA</sequence>
<dbReference type="PANTHER" id="PTHR12598">
    <property type="entry name" value="COPPER HOMEOSTASIS PROTEIN CUTC"/>
    <property type="match status" value="1"/>
</dbReference>
<name>A0A7W8E985_9BACT</name>
<dbReference type="RefSeq" id="WP_184252605.1">
    <property type="nucleotide sequence ID" value="NZ_JACHIO010000002.1"/>
</dbReference>
<reference evidence="3 4" key="1">
    <citation type="submission" date="2020-08" db="EMBL/GenBank/DDBJ databases">
        <title>Genomic Encyclopedia of Type Strains, Phase IV (KMG-V): Genome sequencing to study the core and pangenomes of soil and plant-associated prokaryotes.</title>
        <authorList>
            <person name="Whitman W."/>
        </authorList>
    </citation>
    <scope>NUCLEOTIDE SEQUENCE [LARGE SCALE GENOMIC DNA]</scope>
    <source>
        <strain evidence="3 4">X5P3</strain>
    </source>
</reference>
<comment type="subcellular location">
    <subcellularLocation>
        <location evidence="2">Cytoplasm</location>
    </subcellularLocation>
</comment>
<dbReference type="InterPro" id="IPR005627">
    <property type="entry name" value="CutC-like"/>
</dbReference>
<dbReference type="InterPro" id="IPR036822">
    <property type="entry name" value="CutC-like_dom_sf"/>
</dbReference>
<dbReference type="PANTHER" id="PTHR12598:SF0">
    <property type="entry name" value="COPPER HOMEOSTASIS PROTEIN CUTC HOMOLOG"/>
    <property type="match status" value="1"/>
</dbReference>
<comment type="similarity">
    <text evidence="1 2">Belongs to the CutC family.</text>
</comment>
<dbReference type="GO" id="GO:0005737">
    <property type="term" value="C:cytoplasm"/>
    <property type="evidence" value="ECO:0007669"/>
    <property type="project" value="UniProtKB-SubCell"/>
</dbReference>
<dbReference type="SUPFAM" id="SSF110395">
    <property type="entry name" value="CutC-like"/>
    <property type="match status" value="1"/>
</dbReference>
<evidence type="ECO:0000256" key="1">
    <source>
        <dbReference type="ARBA" id="ARBA00007768"/>
    </source>
</evidence>
<gene>
    <name evidence="2" type="primary">cutC</name>
    <name evidence="3" type="ORF">HDF15_000417</name>
</gene>
<dbReference type="GO" id="GO:0005507">
    <property type="term" value="F:copper ion binding"/>
    <property type="evidence" value="ECO:0007669"/>
    <property type="project" value="TreeGrafter"/>
</dbReference>
<dbReference type="EMBL" id="JACHIO010000002">
    <property type="protein sequence ID" value="MBB5062090.1"/>
    <property type="molecule type" value="Genomic_DNA"/>
</dbReference>
<evidence type="ECO:0000256" key="2">
    <source>
        <dbReference type="HAMAP-Rule" id="MF_00795"/>
    </source>
</evidence>
<dbReference type="Proteomes" id="UP000584867">
    <property type="component" value="Unassembled WGS sequence"/>
</dbReference>
<evidence type="ECO:0000313" key="4">
    <source>
        <dbReference type="Proteomes" id="UP000584867"/>
    </source>
</evidence>
<dbReference type="Pfam" id="PF03932">
    <property type="entry name" value="CutC"/>
    <property type="match status" value="1"/>
</dbReference>
<protein>
    <recommendedName>
        <fullName evidence="2">PF03932 family protein CutC</fullName>
    </recommendedName>
</protein>
<organism evidence="3 4">
    <name type="scientific">Granulicella mallensis</name>
    <dbReference type="NCBI Taxonomy" id="940614"/>
    <lineage>
        <taxon>Bacteria</taxon>
        <taxon>Pseudomonadati</taxon>
        <taxon>Acidobacteriota</taxon>
        <taxon>Terriglobia</taxon>
        <taxon>Terriglobales</taxon>
        <taxon>Acidobacteriaceae</taxon>
        <taxon>Granulicella</taxon>
    </lineage>
</organism>
<dbReference type="HAMAP" id="MF_00795">
    <property type="entry name" value="CutC"/>
    <property type="match status" value="1"/>
</dbReference>
<dbReference type="FunFam" id="3.20.20.380:FF:000001">
    <property type="entry name" value="Copper homeostasis protein CutC"/>
    <property type="match status" value="1"/>
</dbReference>
<evidence type="ECO:0000313" key="3">
    <source>
        <dbReference type="EMBL" id="MBB5062090.1"/>
    </source>
</evidence>